<name>A0AA40Y7M3_STEMA</name>
<sequence>MPIRAVAYVSEASDIDPRKVDQIVADAAAFNLQAGVTGVLLFDGARFLQYIEGPEDGLGVALQRVYGATSHENVIELNRGRVGRRQFPFWSMHWIRVDQMALGKVAISDWTGFARGWREPAWKDLGHRSTLDHCLPACDGLTASQAVRHASVS</sequence>
<dbReference type="Proteomes" id="UP000634179">
    <property type="component" value="Unassembled WGS sequence"/>
</dbReference>
<proteinExistence type="predicted"/>
<dbReference type="GO" id="GO:0009882">
    <property type="term" value="F:blue light photoreceptor activity"/>
    <property type="evidence" value="ECO:0007669"/>
    <property type="project" value="InterPro"/>
</dbReference>
<evidence type="ECO:0000313" key="2">
    <source>
        <dbReference type="EMBL" id="MBH1790576.1"/>
    </source>
</evidence>
<dbReference type="AlphaFoldDB" id="A0AA40Y7M3"/>
<dbReference type="InterPro" id="IPR036046">
    <property type="entry name" value="Acylphosphatase-like_dom_sf"/>
</dbReference>
<gene>
    <name evidence="2" type="ORF">I5V89_11900</name>
</gene>
<dbReference type="GO" id="GO:0071949">
    <property type="term" value="F:FAD binding"/>
    <property type="evidence" value="ECO:0007669"/>
    <property type="project" value="InterPro"/>
</dbReference>
<reference evidence="2" key="1">
    <citation type="submission" date="2020-11" db="EMBL/GenBank/DDBJ databases">
        <title>Enhanced detection system for hospital associated transmission using whole genome sequencing surveillance.</title>
        <authorList>
            <person name="Harrison L.H."/>
            <person name="Van Tyne D."/>
            <person name="Marsh J.W."/>
            <person name="Griffith M.P."/>
            <person name="Snyder D.J."/>
            <person name="Cooper V.S."/>
            <person name="Mustapha M."/>
        </authorList>
    </citation>
    <scope>NUCLEOTIDE SEQUENCE</scope>
    <source>
        <strain evidence="2">STEN00053</strain>
    </source>
</reference>
<feature type="domain" description="BLUF" evidence="1">
    <location>
        <begin position="3"/>
        <end position="93"/>
    </location>
</feature>
<dbReference type="InterPro" id="IPR007024">
    <property type="entry name" value="BLUF_domain"/>
</dbReference>
<accession>A0AA40Y7M3</accession>
<organism evidence="2 3">
    <name type="scientific">Stenotrophomonas maltophilia</name>
    <name type="common">Pseudomonas maltophilia</name>
    <name type="synonym">Xanthomonas maltophilia</name>
    <dbReference type="NCBI Taxonomy" id="40324"/>
    <lineage>
        <taxon>Bacteria</taxon>
        <taxon>Pseudomonadati</taxon>
        <taxon>Pseudomonadota</taxon>
        <taxon>Gammaproteobacteria</taxon>
        <taxon>Lysobacterales</taxon>
        <taxon>Lysobacteraceae</taxon>
        <taxon>Stenotrophomonas</taxon>
        <taxon>Stenotrophomonas maltophilia group</taxon>
    </lineage>
</organism>
<dbReference type="PROSITE" id="PS50925">
    <property type="entry name" value="BLUF"/>
    <property type="match status" value="1"/>
</dbReference>
<comment type="caution">
    <text evidence="2">The sequence shown here is derived from an EMBL/GenBank/DDBJ whole genome shotgun (WGS) entry which is preliminary data.</text>
</comment>
<evidence type="ECO:0000259" key="1">
    <source>
        <dbReference type="PROSITE" id="PS50925"/>
    </source>
</evidence>
<evidence type="ECO:0000313" key="3">
    <source>
        <dbReference type="Proteomes" id="UP000634179"/>
    </source>
</evidence>
<dbReference type="SMART" id="SM01034">
    <property type="entry name" value="BLUF"/>
    <property type="match status" value="1"/>
</dbReference>
<dbReference type="Pfam" id="PF04940">
    <property type="entry name" value="BLUF"/>
    <property type="match status" value="1"/>
</dbReference>
<dbReference type="EMBL" id="JADUOV010000007">
    <property type="protein sequence ID" value="MBH1790576.1"/>
    <property type="molecule type" value="Genomic_DNA"/>
</dbReference>
<dbReference type="SUPFAM" id="SSF54975">
    <property type="entry name" value="Acylphosphatase/BLUF domain-like"/>
    <property type="match status" value="1"/>
</dbReference>
<protein>
    <submittedName>
        <fullName evidence="2">BLUF domain-containing protein</fullName>
    </submittedName>
</protein>
<dbReference type="Gene3D" id="3.30.70.100">
    <property type="match status" value="1"/>
</dbReference>